<evidence type="ECO:0000256" key="3">
    <source>
        <dbReference type="ARBA" id="ARBA00023125"/>
    </source>
</evidence>
<gene>
    <name evidence="8" type="ORF">Ocin01_18426</name>
</gene>
<keyword evidence="9" id="KW-1185">Reference proteome</keyword>
<protein>
    <submittedName>
        <fullName evidence="8">High mobility group protein DSP1</fullName>
    </submittedName>
</protein>
<dbReference type="GO" id="GO:0005634">
    <property type="term" value="C:nucleus"/>
    <property type="evidence" value="ECO:0007669"/>
    <property type="project" value="UniProtKB-SubCell"/>
</dbReference>
<dbReference type="EMBL" id="LJIJ01003874">
    <property type="protein sequence ID" value="ODM88256.1"/>
    <property type="molecule type" value="Genomic_DNA"/>
</dbReference>
<dbReference type="InterPro" id="IPR009071">
    <property type="entry name" value="HMG_box_dom"/>
</dbReference>
<organism evidence="8 9">
    <name type="scientific">Orchesella cincta</name>
    <name type="common">Springtail</name>
    <name type="synonym">Podura cincta</name>
    <dbReference type="NCBI Taxonomy" id="48709"/>
    <lineage>
        <taxon>Eukaryota</taxon>
        <taxon>Metazoa</taxon>
        <taxon>Ecdysozoa</taxon>
        <taxon>Arthropoda</taxon>
        <taxon>Hexapoda</taxon>
        <taxon>Collembola</taxon>
        <taxon>Entomobryomorpha</taxon>
        <taxon>Entomobryoidea</taxon>
        <taxon>Orchesellidae</taxon>
        <taxon>Orchesellinae</taxon>
        <taxon>Orchesella</taxon>
    </lineage>
</organism>
<dbReference type="OMA" id="MCKAEHE"/>
<evidence type="ECO:0000256" key="5">
    <source>
        <dbReference type="PROSITE-ProRule" id="PRU00267"/>
    </source>
</evidence>
<dbReference type="PROSITE" id="PS50118">
    <property type="entry name" value="HMG_BOX_2"/>
    <property type="match status" value="2"/>
</dbReference>
<evidence type="ECO:0000313" key="9">
    <source>
        <dbReference type="Proteomes" id="UP000094527"/>
    </source>
</evidence>
<evidence type="ECO:0000256" key="1">
    <source>
        <dbReference type="ARBA" id="ARBA00004123"/>
    </source>
</evidence>
<keyword evidence="3 5" id="KW-0238">DNA-binding</keyword>
<evidence type="ECO:0000256" key="2">
    <source>
        <dbReference type="ARBA" id="ARBA00008774"/>
    </source>
</evidence>
<evidence type="ECO:0000256" key="4">
    <source>
        <dbReference type="ARBA" id="ARBA00023242"/>
    </source>
</evidence>
<evidence type="ECO:0000259" key="7">
    <source>
        <dbReference type="PROSITE" id="PS50118"/>
    </source>
</evidence>
<feature type="region of interest" description="Disordered" evidence="6">
    <location>
        <begin position="55"/>
        <end position="95"/>
    </location>
</feature>
<comment type="caution">
    <text evidence="8">The sequence shown here is derived from an EMBL/GenBank/DDBJ whole genome shotgun (WGS) entry which is preliminary data.</text>
</comment>
<dbReference type="GO" id="GO:0003677">
    <property type="term" value="F:DNA binding"/>
    <property type="evidence" value="ECO:0007669"/>
    <property type="project" value="UniProtKB-UniRule"/>
</dbReference>
<feature type="domain" description="HMG box" evidence="7">
    <location>
        <begin position="11"/>
        <end position="81"/>
    </location>
</feature>
<accession>A0A1D2M5K2</accession>
<keyword evidence="4 5" id="KW-0539">Nucleus</keyword>
<evidence type="ECO:0000256" key="6">
    <source>
        <dbReference type="SAM" id="MobiDB-lite"/>
    </source>
</evidence>
<dbReference type="PANTHER" id="PTHR48112">
    <property type="entry name" value="HIGH MOBILITY GROUP PROTEIN DSP1"/>
    <property type="match status" value="1"/>
</dbReference>
<feature type="compositionally biased region" description="Basic and acidic residues" evidence="6">
    <location>
        <begin position="55"/>
        <end position="72"/>
    </location>
</feature>
<feature type="domain" description="HMG box" evidence="7">
    <location>
        <begin position="88"/>
        <end position="154"/>
    </location>
</feature>
<comment type="similarity">
    <text evidence="2">Belongs to the HMGB family.</text>
</comment>
<name>A0A1D2M5K2_ORCCI</name>
<dbReference type="InterPro" id="IPR036910">
    <property type="entry name" value="HMG_box_dom_sf"/>
</dbReference>
<dbReference type="PANTHER" id="PTHR48112:SF32">
    <property type="entry name" value="HIGH MOBILITY GROUP PROTEIN B3"/>
    <property type="match status" value="1"/>
</dbReference>
<dbReference type="Gene3D" id="1.10.30.10">
    <property type="entry name" value="High mobility group box domain"/>
    <property type="match status" value="2"/>
</dbReference>
<feature type="DNA-binding region" description="HMG box" evidence="5">
    <location>
        <begin position="11"/>
        <end position="81"/>
    </location>
</feature>
<dbReference type="Proteomes" id="UP000094527">
    <property type="component" value="Unassembled WGS sequence"/>
</dbReference>
<feature type="DNA-binding region" description="HMG box" evidence="5">
    <location>
        <begin position="88"/>
        <end position="154"/>
    </location>
</feature>
<dbReference type="OrthoDB" id="1919336at2759"/>
<evidence type="ECO:0000313" key="8">
    <source>
        <dbReference type="EMBL" id="ODM88256.1"/>
    </source>
</evidence>
<dbReference type="SUPFAM" id="SSF47095">
    <property type="entry name" value="HMG-box"/>
    <property type="match status" value="2"/>
</dbReference>
<dbReference type="STRING" id="48709.A0A1D2M5K2"/>
<comment type="subcellular location">
    <subcellularLocation>
        <location evidence="1">Nucleus</location>
    </subcellularLocation>
</comment>
<dbReference type="AlphaFoldDB" id="A0A1D2M5K2"/>
<dbReference type="Pfam" id="PF09011">
    <property type="entry name" value="HMG_box_2"/>
    <property type="match status" value="1"/>
</dbReference>
<dbReference type="InterPro" id="IPR050342">
    <property type="entry name" value="HMGB"/>
</dbReference>
<reference evidence="8 9" key="1">
    <citation type="journal article" date="2016" name="Genome Biol. Evol.">
        <title>Gene Family Evolution Reflects Adaptation to Soil Environmental Stressors in the Genome of the Collembolan Orchesella cincta.</title>
        <authorList>
            <person name="Faddeeva-Vakhrusheva A."/>
            <person name="Derks M.F."/>
            <person name="Anvar S.Y."/>
            <person name="Agamennone V."/>
            <person name="Suring W."/>
            <person name="Smit S."/>
            <person name="van Straalen N.M."/>
            <person name="Roelofs D."/>
        </authorList>
    </citation>
    <scope>NUCLEOTIDE SEQUENCE [LARGE SCALE GENOMIC DNA]</scope>
    <source>
        <tissue evidence="8">Mixed pool</tissue>
    </source>
</reference>
<proteinExistence type="inferred from homology"/>
<dbReference type="SMART" id="SM00398">
    <property type="entry name" value="HMG"/>
    <property type="match status" value="2"/>
</dbReference>
<sequence length="171" mass="19914">MSSTSRISRKPKGVRNNFAFFVHDYFEQHRKEHSGDKLSQQEIIRKCGEAWKSMDEQQKKPYNELGAADRSEMASTLDGQRRKKWKDPNAPETSQLVPLEIPKFKQENPGLDAVEISNQLGKRWKEKSASDKQVYRVLADRDKARYNRELEVYKQRSSVSAPDVVNQEKED</sequence>
<dbReference type="Pfam" id="PF00505">
    <property type="entry name" value="HMG_box"/>
    <property type="match status" value="1"/>
</dbReference>